<proteinExistence type="predicted"/>
<organism evidence="1 2">
    <name type="scientific">Penicillium camemberti (strain FM 013)</name>
    <dbReference type="NCBI Taxonomy" id="1429867"/>
    <lineage>
        <taxon>Eukaryota</taxon>
        <taxon>Fungi</taxon>
        <taxon>Dikarya</taxon>
        <taxon>Ascomycota</taxon>
        <taxon>Pezizomycotina</taxon>
        <taxon>Eurotiomycetes</taxon>
        <taxon>Eurotiomycetidae</taxon>
        <taxon>Eurotiales</taxon>
        <taxon>Aspergillaceae</taxon>
        <taxon>Penicillium</taxon>
    </lineage>
</organism>
<evidence type="ECO:0000313" key="2">
    <source>
        <dbReference type="Proteomes" id="UP000053732"/>
    </source>
</evidence>
<accession>A0A0G4P0M5</accession>
<evidence type="ECO:0000313" key="1">
    <source>
        <dbReference type="EMBL" id="CRL19882.1"/>
    </source>
</evidence>
<keyword evidence="2" id="KW-1185">Reference proteome</keyword>
<dbReference type="AlphaFoldDB" id="A0A0G4P0M5"/>
<gene>
    <name evidence="1" type="ORF">PCAMFM013_S003g000674</name>
</gene>
<reference evidence="1 2" key="1">
    <citation type="journal article" date="2014" name="Nat. Commun.">
        <title>Multiple recent horizontal transfers of a large genomic region in cheese making fungi.</title>
        <authorList>
            <person name="Cheeseman K."/>
            <person name="Ropars J."/>
            <person name="Renault P."/>
            <person name="Dupont J."/>
            <person name="Gouzy J."/>
            <person name="Branca A."/>
            <person name="Abraham A.L."/>
            <person name="Ceppi M."/>
            <person name="Conseiller E."/>
            <person name="Debuchy R."/>
            <person name="Malagnac F."/>
            <person name="Goarin A."/>
            <person name="Silar P."/>
            <person name="Lacoste S."/>
            <person name="Sallet E."/>
            <person name="Bensimon A."/>
            <person name="Giraud T."/>
            <person name="Brygoo Y."/>
        </authorList>
    </citation>
    <scope>NUCLEOTIDE SEQUENCE [LARGE SCALE GENOMIC DNA]</scope>
    <source>
        <strain evidence="2">FM 013</strain>
    </source>
</reference>
<sequence>MPFFQPSVFQSSQFEHGHRFHFKDPHNSQPGWIWGNVALPPTMGMDTSDLEIIVHVCDTITQNLVGWSDTAQHGMGKYCVSFPIKMETPPQDKKRLMFQVEYAALWWVNLVRAGTVSIDKHFLFRACQAPVYPEDRLLDVPLHWRKPEYMVLDPWSVVTELQ</sequence>
<dbReference type="EMBL" id="HG793136">
    <property type="protein sequence ID" value="CRL19882.1"/>
    <property type="molecule type" value="Genomic_DNA"/>
</dbReference>
<dbReference type="Proteomes" id="UP000053732">
    <property type="component" value="Unassembled WGS sequence"/>
</dbReference>
<protein>
    <submittedName>
        <fullName evidence="1">Str. FM013</fullName>
    </submittedName>
</protein>
<name>A0A0G4P0M5_PENC3</name>